<name>A0A6J7ZXM2_MYTCO</name>
<dbReference type="EMBL" id="CACVKT020000192">
    <property type="protein sequence ID" value="CAC5356832.1"/>
    <property type="molecule type" value="Genomic_DNA"/>
</dbReference>
<evidence type="ECO:0000313" key="2">
    <source>
        <dbReference type="Proteomes" id="UP000507470"/>
    </source>
</evidence>
<organism evidence="1 2">
    <name type="scientific">Mytilus coruscus</name>
    <name type="common">Sea mussel</name>
    <dbReference type="NCBI Taxonomy" id="42192"/>
    <lineage>
        <taxon>Eukaryota</taxon>
        <taxon>Metazoa</taxon>
        <taxon>Spiralia</taxon>
        <taxon>Lophotrochozoa</taxon>
        <taxon>Mollusca</taxon>
        <taxon>Bivalvia</taxon>
        <taxon>Autobranchia</taxon>
        <taxon>Pteriomorphia</taxon>
        <taxon>Mytilida</taxon>
        <taxon>Mytiloidea</taxon>
        <taxon>Mytilidae</taxon>
        <taxon>Mytilinae</taxon>
        <taxon>Mytilus</taxon>
    </lineage>
</organism>
<keyword evidence="2" id="KW-1185">Reference proteome</keyword>
<dbReference type="OrthoDB" id="6070643at2759"/>
<sequence>MERLPSLLTSTIQNACEQFRNITFTVHGENDKARISIMFTNQESIKSKRKSNSTIKRDNKRLREYNENNSDTIITECATNTQCSNNADNCVELVGDMDVEITPNGTPTTLTGEIQSAENVNIDLCVYNTGKSPDLSECVNNNKDVNKAKSACSVDNIEEIKVAKEYWKLDDDSDFFSTFKFRKAKDSTCAKPPASNISVITKEIKNSNIRTEESVTDDSNIKLVHDASDDEKCDLISKFVLKKSRFTIGKLICKIENTGRLIIFDIDQNTYEELVRSDRYYKKFNTVLTQEFSDSTFIPQPTTKHLFMELSTLHSQLLQALVLQLSGAENHVC</sequence>
<gene>
    <name evidence="1" type="ORF">MCOR_798</name>
</gene>
<proteinExistence type="predicted"/>
<dbReference type="AlphaFoldDB" id="A0A6J7ZXM2"/>
<accession>A0A6J7ZXM2</accession>
<protein>
    <submittedName>
        <fullName evidence="1">Uncharacterized protein</fullName>
    </submittedName>
</protein>
<reference evidence="1 2" key="1">
    <citation type="submission" date="2020-06" db="EMBL/GenBank/DDBJ databases">
        <authorList>
            <person name="Li R."/>
            <person name="Bekaert M."/>
        </authorList>
    </citation>
    <scope>NUCLEOTIDE SEQUENCE [LARGE SCALE GENOMIC DNA]</scope>
    <source>
        <strain evidence="2">wild</strain>
    </source>
</reference>
<evidence type="ECO:0000313" key="1">
    <source>
        <dbReference type="EMBL" id="CAC5356832.1"/>
    </source>
</evidence>
<dbReference type="Proteomes" id="UP000507470">
    <property type="component" value="Unassembled WGS sequence"/>
</dbReference>